<accession>A0ABW2UBZ9</accession>
<dbReference type="Proteomes" id="UP001596513">
    <property type="component" value="Unassembled WGS sequence"/>
</dbReference>
<keyword evidence="3" id="KW-1185">Reference proteome</keyword>
<proteinExistence type="predicted"/>
<dbReference type="NCBIfam" id="TIGR04183">
    <property type="entry name" value="Por_Secre_tail"/>
    <property type="match status" value="1"/>
</dbReference>
<evidence type="ECO:0000313" key="3">
    <source>
        <dbReference type="Proteomes" id="UP001596513"/>
    </source>
</evidence>
<reference evidence="3" key="1">
    <citation type="journal article" date="2019" name="Int. J. Syst. Evol. Microbiol.">
        <title>The Global Catalogue of Microorganisms (GCM) 10K type strain sequencing project: providing services to taxonomists for standard genome sequencing and annotation.</title>
        <authorList>
            <consortium name="The Broad Institute Genomics Platform"/>
            <consortium name="The Broad Institute Genome Sequencing Center for Infectious Disease"/>
            <person name="Wu L."/>
            <person name="Ma J."/>
        </authorList>
    </citation>
    <scope>NUCLEOTIDE SEQUENCE [LARGE SCALE GENOMIC DNA]</scope>
    <source>
        <strain evidence="3">JCM 19635</strain>
    </source>
</reference>
<gene>
    <name evidence="2" type="ORF">ACFQT0_28820</name>
</gene>
<evidence type="ECO:0000313" key="2">
    <source>
        <dbReference type="EMBL" id="MFC7670950.1"/>
    </source>
</evidence>
<evidence type="ECO:0000259" key="1">
    <source>
        <dbReference type="Pfam" id="PF18962"/>
    </source>
</evidence>
<name>A0ABW2UBZ9_9BACT</name>
<feature type="domain" description="Secretion system C-terminal sorting" evidence="1">
    <location>
        <begin position="162"/>
        <end position="217"/>
    </location>
</feature>
<dbReference type="RefSeq" id="WP_380206760.1">
    <property type="nucleotide sequence ID" value="NZ_JBHTEK010000005.1"/>
</dbReference>
<organism evidence="2 3">
    <name type="scientific">Hymenobacter humi</name>
    <dbReference type="NCBI Taxonomy" id="1411620"/>
    <lineage>
        <taxon>Bacteria</taxon>
        <taxon>Pseudomonadati</taxon>
        <taxon>Bacteroidota</taxon>
        <taxon>Cytophagia</taxon>
        <taxon>Cytophagales</taxon>
        <taxon>Hymenobacteraceae</taxon>
        <taxon>Hymenobacter</taxon>
    </lineage>
</organism>
<dbReference type="Pfam" id="PF18962">
    <property type="entry name" value="Por_Secre_tail"/>
    <property type="match status" value="1"/>
</dbReference>
<protein>
    <submittedName>
        <fullName evidence="2">T9SS type A sorting domain-containing protein</fullName>
    </submittedName>
</protein>
<dbReference type="EMBL" id="JBHTEK010000005">
    <property type="protein sequence ID" value="MFC7670950.1"/>
    <property type="molecule type" value="Genomic_DNA"/>
</dbReference>
<sequence>MANPGFEANGAATQTPTGWTSWANTTANYAADYTETGGQASTYRLTHWLGSAYQASTYQLKTGLPTGTYTLKAWVQNGGGQNVCQLYAKNFGGTEKNLALPVTSTWTQIQITGIQVSNGQCEIGLWSDANAGNWCSIDNVELISTSTVTAAAKTLTDSNTSLYPNPVAESLTLKLPAGLAAATIRIYSATGQIVFTQALTATGQRVDTSRLPTGIYRCGCWATDEPKRTSSSSCSALRVISGRANIVASTQKPRPRPMPYIAIWLLRWNACPTAAVSV</sequence>
<dbReference type="InterPro" id="IPR026444">
    <property type="entry name" value="Secre_tail"/>
</dbReference>
<dbReference type="Gene3D" id="2.60.120.260">
    <property type="entry name" value="Galactose-binding domain-like"/>
    <property type="match status" value="1"/>
</dbReference>
<comment type="caution">
    <text evidence="2">The sequence shown here is derived from an EMBL/GenBank/DDBJ whole genome shotgun (WGS) entry which is preliminary data.</text>
</comment>